<reference evidence="8 9" key="1">
    <citation type="journal article" date="2012" name="J. Bacteriol.">
        <title>Complete Genome Sequence of Leptospirillum ferrooxidans Strain C2-3, Isolated from a Fresh Volcanic Ash Deposit on the Island of Miyake, Japan.</title>
        <authorList>
            <person name="Fujimura R."/>
            <person name="Sato Y."/>
            <person name="Nishizawa T."/>
            <person name="Oshima K."/>
            <person name="Kim S.-W."/>
            <person name="Hattori M."/>
            <person name="Kamijo T."/>
            <person name="Ohta H."/>
        </authorList>
    </citation>
    <scope>NUCLEOTIDE SEQUENCE [LARGE SCALE GENOMIC DNA]</scope>
    <source>
        <strain evidence="8 9">C2-3</strain>
    </source>
</reference>
<evidence type="ECO:0000256" key="2">
    <source>
        <dbReference type="ARBA" id="ARBA00001997"/>
    </source>
</evidence>
<feature type="site" description="Participates in a stacking interaction with the thymidine ring of dTDP-4-oxo-6-deoxyglucose" evidence="6">
    <location>
        <position position="136"/>
    </location>
</feature>
<comment type="similarity">
    <text evidence="7">Belongs to the dTDP-4-dehydrorhamnose 3,5-epimerase family.</text>
</comment>
<organism evidence="8 9">
    <name type="scientific">Leptospirillum ferrooxidans (strain C2-3)</name>
    <dbReference type="NCBI Taxonomy" id="1162668"/>
    <lineage>
        <taxon>Bacteria</taxon>
        <taxon>Pseudomonadati</taxon>
        <taxon>Nitrospirota</taxon>
        <taxon>Nitrospiria</taxon>
        <taxon>Nitrospirales</taxon>
        <taxon>Nitrospiraceae</taxon>
        <taxon>Leptospirillum</taxon>
    </lineage>
</organism>
<evidence type="ECO:0000313" key="9">
    <source>
        <dbReference type="Proteomes" id="UP000007382"/>
    </source>
</evidence>
<comment type="subunit">
    <text evidence="7">Homodimer.</text>
</comment>
<dbReference type="GO" id="GO:0008830">
    <property type="term" value="F:dTDP-4-dehydrorhamnose 3,5-epimerase activity"/>
    <property type="evidence" value="ECO:0007669"/>
    <property type="project" value="UniProtKB-UniRule"/>
</dbReference>
<name>I0IML9_LEPFC</name>
<dbReference type="SUPFAM" id="SSF51182">
    <property type="entry name" value="RmlC-like cupins"/>
    <property type="match status" value="1"/>
</dbReference>
<dbReference type="NCBIfam" id="TIGR01221">
    <property type="entry name" value="rmlC"/>
    <property type="match status" value="1"/>
</dbReference>
<dbReference type="InterPro" id="IPR014710">
    <property type="entry name" value="RmlC-like_jellyroll"/>
</dbReference>
<dbReference type="AlphaFoldDB" id="I0IML9"/>
<dbReference type="GO" id="GO:0000271">
    <property type="term" value="P:polysaccharide biosynthetic process"/>
    <property type="evidence" value="ECO:0007669"/>
    <property type="project" value="TreeGrafter"/>
</dbReference>
<comment type="pathway">
    <text evidence="7">Carbohydrate biosynthesis; dTDP-L-rhamnose biosynthesis.</text>
</comment>
<protein>
    <recommendedName>
        <fullName evidence="4 7">dTDP-4-dehydrorhamnose 3,5-epimerase</fullName>
        <ecNumber evidence="3 7">5.1.3.13</ecNumber>
    </recommendedName>
    <alternativeName>
        <fullName evidence="7">Thymidine diphospho-4-keto-rhamnose 3,5-epimerase</fullName>
    </alternativeName>
</protein>
<dbReference type="STRING" id="1162668.LFE_0804"/>
<comment type="function">
    <text evidence="2 7">Catalyzes the epimerization of the C3' and C5'positions of dTDP-6-deoxy-D-xylo-4-hexulose, forming dTDP-6-deoxy-L-lyxo-4-hexulose.</text>
</comment>
<dbReference type="GO" id="GO:0019305">
    <property type="term" value="P:dTDP-rhamnose biosynthetic process"/>
    <property type="evidence" value="ECO:0007669"/>
    <property type="project" value="UniProtKB-UniRule"/>
</dbReference>
<dbReference type="HOGENOM" id="CLU_090940_1_1_0"/>
<dbReference type="PANTHER" id="PTHR21047">
    <property type="entry name" value="DTDP-6-DEOXY-D-GLUCOSE-3,5 EPIMERASE"/>
    <property type="match status" value="1"/>
</dbReference>
<dbReference type="GO" id="GO:0005829">
    <property type="term" value="C:cytosol"/>
    <property type="evidence" value="ECO:0007669"/>
    <property type="project" value="TreeGrafter"/>
</dbReference>
<dbReference type="Pfam" id="PF00908">
    <property type="entry name" value="dTDP_sugar_isom"/>
    <property type="match status" value="1"/>
</dbReference>
<dbReference type="Proteomes" id="UP000007382">
    <property type="component" value="Chromosome"/>
</dbReference>
<dbReference type="KEGG" id="lfc:LFE_0804"/>
<evidence type="ECO:0000256" key="6">
    <source>
        <dbReference type="PIRSR" id="PIRSR600888-3"/>
    </source>
</evidence>
<evidence type="ECO:0000256" key="1">
    <source>
        <dbReference type="ARBA" id="ARBA00001298"/>
    </source>
</evidence>
<accession>I0IML9</accession>
<feature type="active site" description="Proton acceptor" evidence="5">
    <location>
        <position position="61"/>
    </location>
</feature>
<proteinExistence type="inferred from homology"/>
<dbReference type="UniPathway" id="UPA00124"/>
<evidence type="ECO:0000256" key="7">
    <source>
        <dbReference type="RuleBase" id="RU364069"/>
    </source>
</evidence>
<sequence length="183" mass="20684">MRVIETNLPGVLRVIPDLFKDPRGFFMETYHAEKFKALGLPEIFLQDNHSRSGKGILRGLHFQKTRQQGKLVRVVAGSLFDVAVDIRQGSPTFGQWYGQVLTSENPEFIYIPEGFAHGFYSLEENTELVYKCTELYDPSDEGGILWSDPDIGIDWPGRTPTVSAKDALYPLLKELSAEHLPKI</sequence>
<dbReference type="EC" id="5.1.3.13" evidence="3 7"/>
<dbReference type="Gene3D" id="2.60.120.10">
    <property type="entry name" value="Jelly Rolls"/>
    <property type="match status" value="1"/>
</dbReference>
<feature type="active site" description="Proton donor" evidence="5">
    <location>
        <position position="130"/>
    </location>
</feature>
<dbReference type="OrthoDB" id="9800680at2"/>
<keyword evidence="7" id="KW-0413">Isomerase</keyword>
<keyword evidence="9" id="KW-1185">Reference proteome</keyword>
<dbReference type="InterPro" id="IPR011051">
    <property type="entry name" value="RmlC_Cupin_sf"/>
</dbReference>
<evidence type="ECO:0000256" key="4">
    <source>
        <dbReference type="ARBA" id="ARBA00019595"/>
    </source>
</evidence>
<dbReference type="CDD" id="cd00438">
    <property type="entry name" value="cupin_RmlC"/>
    <property type="match status" value="1"/>
</dbReference>
<dbReference type="eggNOG" id="COG1898">
    <property type="taxonomic scope" value="Bacteria"/>
</dbReference>
<evidence type="ECO:0000256" key="3">
    <source>
        <dbReference type="ARBA" id="ARBA00012098"/>
    </source>
</evidence>
<dbReference type="InterPro" id="IPR000888">
    <property type="entry name" value="RmlC-like"/>
</dbReference>
<gene>
    <name evidence="8" type="ordered locus">LFE_0804</name>
</gene>
<dbReference type="RefSeq" id="WP_014449010.1">
    <property type="nucleotide sequence ID" value="NC_017094.1"/>
</dbReference>
<dbReference type="PATRIC" id="fig|1162668.3.peg.942"/>
<dbReference type="EMBL" id="AP012342">
    <property type="protein sequence ID" value="BAM06518.1"/>
    <property type="molecule type" value="Genomic_DNA"/>
</dbReference>
<reference evidence="9" key="2">
    <citation type="submission" date="2012-03" db="EMBL/GenBank/DDBJ databases">
        <title>The complete genome sequence of the pioneer microbe on fresh volcanic deposit, Leptospirillum ferrooxidans strain C2-3.</title>
        <authorList>
            <person name="Fujimura R."/>
            <person name="Sato Y."/>
            <person name="Nishizawa T."/>
            <person name="Nanba K."/>
            <person name="Oshima K."/>
            <person name="Hattori M."/>
            <person name="Kamijo T."/>
            <person name="Ohta H."/>
        </authorList>
    </citation>
    <scope>NUCLEOTIDE SEQUENCE [LARGE SCALE GENOMIC DNA]</scope>
    <source>
        <strain evidence="9">C2-3</strain>
    </source>
</reference>
<evidence type="ECO:0000313" key="8">
    <source>
        <dbReference type="EMBL" id="BAM06518.1"/>
    </source>
</evidence>
<dbReference type="PANTHER" id="PTHR21047:SF2">
    <property type="entry name" value="THYMIDINE DIPHOSPHO-4-KETO-RHAMNOSE 3,5-EPIMERASE"/>
    <property type="match status" value="1"/>
</dbReference>
<evidence type="ECO:0000256" key="5">
    <source>
        <dbReference type="PIRSR" id="PIRSR600888-1"/>
    </source>
</evidence>
<comment type="catalytic activity">
    <reaction evidence="1 7">
        <text>dTDP-4-dehydro-6-deoxy-alpha-D-glucose = dTDP-4-dehydro-beta-L-rhamnose</text>
        <dbReference type="Rhea" id="RHEA:16969"/>
        <dbReference type="ChEBI" id="CHEBI:57649"/>
        <dbReference type="ChEBI" id="CHEBI:62830"/>
        <dbReference type="EC" id="5.1.3.13"/>
    </reaction>
</comment>